<keyword evidence="8" id="KW-0479">Metal-binding</keyword>
<evidence type="ECO:0000256" key="3">
    <source>
        <dbReference type="ARBA" id="ARBA00004763"/>
    </source>
</evidence>
<evidence type="ECO:0000256" key="8">
    <source>
        <dbReference type="ARBA" id="ARBA00022723"/>
    </source>
</evidence>
<dbReference type="InterPro" id="IPR000489">
    <property type="entry name" value="Pterin-binding_dom"/>
</dbReference>
<dbReference type="PANTHER" id="PTHR20941:SF1">
    <property type="entry name" value="FOLIC ACID SYNTHESIS PROTEIN FOL1"/>
    <property type="match status" value="1"/>
</dbReference>
<evidence type="ECO:0000256" key="11">
    <source>
        <dbReference type="ARBA" id="ARBA00030193"/>
    </source>
</evidence>
<evidence type="ECO:0000256" key="2">
    <source>
        <dbReference type="ARBA" id="ARBA00001946"/>
    </source>
</evidence>
<dbReference type="FunFam" id="3.20.20.20:FF:000006">
    <property type="entry name" value="Dihydropteroate synthase"/>
    <property type="match status" value="1"/>
</dbReference>
<dbReference type="Proteomes" id="UP000662904">
    <property type="component" value="Chromosome"/>
</dbReference>
<dbReference type="UniPathway" id="UPA00077">
    <property type="reaction ID" value="UER00156"/>
</dbReference>
<evidence type="ECO:0000256" key="1">
    <source>
        <dbReference type="ARBA" id="ARBA00000012"/>
    </source>
</evidence>
<dbReference type="PROSITE" id="PS50972">
    <property type="entry name" value="PTERIN_BINDING"/>
    <property type="match status" value="1"/>
</dbReference>
<dbReference type="InterPro" id="IPR045031">
    <property type="entry name" value="DHP_synth-like"/>
</dbReference>
<keyword evidence="10" id="KW-0289">Folate biosynthesis</keyword>
<evidence type="ECO:0000256" key="4">
    <source>
        <dbReference type="ARBA" id="ARBA00009503"/>
    </source>
</evidence>
<comment type="function">
    <text evidence="12">Catalyzes the condensation of para-aminobenzoate (pABA) with 6-hydroxymethyl-7,8-dihydropterin diphosphate (DHPt-PP) to form 7,8-dihydropteroate (H2Pte), the immediate precursor of folate derivatives.</text>
</comment>
<reference evidence="14" key="1">
    <citation type="submission" date="2020-07" db="EMBL/GenBank/DDBJ databases">
        <title>Koleobacter methoxysyntrophicus gen. nov., sp. nov., a novel anaerobic bacterium isolated from deep subsurface oil field and proposal of Koleobacterales ord. nov. in the phylum Firmicutes.</title>
        <authorList>
            <person name="Sakamoto S."/>
            <person name="Tamaki H."/>
        </authorList>
    </citation>
    <scope>NUCLEOTIDE SEQUENCE</scope>
    <source>
        <strain evidence="14">NRmbB1</strain>
    </source>
</reference>
<evidence type="ECO:0000256" key="6">
    <source>
        <dbReference type="ARBA" id="ARBA00016919"/>
    </source>
</evidence>
<keyword evidence="15" id="KW-1185">Reference proteome</keyword>
<dbReference type="RefSeq" id="WP_241754955.1">
    <property type="nucleotide sequence ID" value="NZ_CP059066.1"/>
</dbReference>
<dbReference type="AlphaFoldDB" id="A0A8A0RN11"/>
<protein>
    <recommendedName>
        <fullName evidence="6">Dihydropteroate synthase</fullName>
        <ecNumber evidence="5">2.5.1.15</ecNumber>
    </recommendedName>
    <alternativeName>
        <fullName evidence="11">Dihydropteroate pyrophosphorylase</fullName>
    </alternativeName>
</protein>
<dbReference type="InterPro" id="IPR006390">
    <property type="entry name" value="DHP_synth_dom"/>
</dbReference>
<evidence type="ECO:0000256" key="5">
    <source>
        <dbReference type="ARBA" id="ARBA00012458"/>
    </source>
</evidence>
<dbReference type="PANTHER" id="PTHR20941">
    <property type="entry name" value="FOLATE SYNTHESIS PROTEINS"/>
    <property type="match status" value="1"/>
</dbReference>
<dbReference type="Pfam" id="PF00809">
    <property type="entry name" value="Pterin_bind"/>
    <property type="match status" value="1"/>
</dbReference>
<dbReference type="EMBL" id="CP059066">
    <property type="protein sequence ID" value="QSQ08837.1"/>
    <property type="molecule type" value="Genomic_DNA"/>
</dbReference>
<evidence type="ECO:0000313" key="14">
    <source>
        <dbReference type="EMBL" id="QSQ08837.1"/>
    </source>
</evidence>
<evidence type="ECO:0000256" key="10">
    <source>
        <dbReference type="ARBA" id="ARBA00022909"/>
    </source>
</evidence>
<dbReference type="InterPro" id="IPR011005">
    <property type="entry name" value="Dihydropteroate_synth-like_sf"/>
</dbReference>
<dbReference type="Gene3D" id="3.20.20.20">
    <property type="entry name" value="Dihydropteroate synthase-like"/>
    <property type="match status" value="1"/>
</dbReference>
<evidence type="ECO:0000259" key="13">
    <source>
        <dbReference type="PROSITE" id="PS50972"/>
    </source>
</evidence>
<evidence type="ECO:0000256" key="7">
    <source>
        <dbReference type="ARBA" id="ARBA00022679"/>
    </source>
</evidence>
<dbReference type="EC" id="2.5.1.15" evidence="5"/>
<keyword evidence="9" id="KW-0460">Magnesium</keyword>
<organism evidence="14 15">
    <name type="scientific">Koleobacter methoxysyntrophicus</name>
    <dbReference type="NCBI Taxonomy" id="2751313"/>
    <lineage>
        <taxon>Bacteria</taxon>
        <taxon>Bacillati</taxon>
        <taxon>Bacillota</taxon>
        <taxon>Clostridia</taxon>
        <taxon>Koleobacterales</taxon>
        <taxon>Koleobacteraceae</taxon>
        <taxon>Koleobacter</taxon>
    </lineage>
</organism>
<dbReference type="SUPFAM" id="SSF51717">
    <property type="entry name" value="Dihydropteroate synthetase-like"/>
    <property type="match status" value="1"/>
</dbReference>
<comment type="pathway">
    <text evidence="3">Cofactor biosynthesis; tetrahydrofolate biosynthesis; 7,8-dihydrofolate from 2-amino-4-hydroxy-6-hydroxymethyl-7,8-dihydropteridine diphosphate and 4-aminobenzoate: step 1/2.</text>
</comment>
<evidence type="ECO:0000313" key="15">
    <source>
        <dbReference type="Proteomes" id="UP000662904"/>
    </source>
</evidence>
<comment type="cofactor">
    <cofactor evidence="2">
        <name>Mg(2+)</name>
        <dbReference type="ChEBI" id="CHEBI:18420"/>
    </cofactor>
</comment>
<sequence length="394" mass="43437">MSSNPRVVYIENLRQAKEEIRKIGSDVQSIGMMAPKGVFRAIKIQGISSKAANIIKQEMLSKGGEAAVPWSAIDLAPGDSEVLIMGTLKQFEGLIYKLRMQPFGLKEVASEIQEVLENLEDEKHKVIRAGKYKLPVGERTYVMGILNITPDSFSDGGRYNERDRAVKRALEMAEEGADIIDIGGESTRPGAEPVSFDEELNRVIPVLEAVAKEVDLPISIDTYKARVAEEAIKAGAHIINDIWGLKFDPEMAEVAAKYDVPVIIMHNKKDREYKDLISEIILSLRESMKIGEKAGVQKENIIIDPGIGFGKTTEHNLEVLRRLKEFKCLGRPILLGTSRKSVIGNTLNLPVGERLEGTAATVALGIACGADIVRVHDVKEMVRVARMTDALVRI</sequence>
<keyword evidence="7 14" id="KW-0808">Transferase</keyword>
<comment type="catalytic activity">
    <reaction evidence="1">
        <text>(7,8-dihydropterin-6-yl)methyl diphosphate + 4-aminobenzoate = 7,8-dihydropteroate + diphosphate</text>
        <dbReference type="Rhea" id="RHEA:19949"/>
        <dbReference type="ChEBI" id="CHEBI:17836"/>
        <dbReference type="ChEBI" id="CHEBI:17839"/>
        <dbReference type="ChEBI" id="CHEBI:33019"/>
        <dbReference type="ChEBI" id="CHEBI:72950"/>
        <dbReference type="EC" id="2.5.1.15"/>
    </reaction>
</comment>
<dbReference type="GO" id="GO:0046654">
    <property type="term" value="P:tetrahydrofolate biosynthetic process"/>
    <property type="evidence" value="ECO:0007669"/>
    <property type="project" value="UniProtKB-UniPathway"/>
</dbReference>
<dbReference type="PROSITE" id="PS00793">
    <property type="entry name" value="DHPS_2"/>
    <property type="match status" value="1"/>
</dbReference>
<accession>A0A8A0RN11</accession>
<feature type="domain" description="Pterin-binding" evidence="13">
    <location>
        <begin position="140"/>
        <end position="386"/>
    </location>
</feature>
<dbReference type="KEGG" id="kme:H0A61_01182"/>
<dbReference type="NCBIfam" id="TIGR01496">
    <property type="entry name" value="DHPS"/>
    <property type="match status" value="1"/>
</dbReference>
<evidence type="ECO:0000256" key="9">
    <source>
        <dbReference type="ARBA" id="ARBA00022842"/>
    </source>
</evidence>
<dbReference type="CDD" id="cd00739">
    <property type="entry name" value="DHPS"/>
    <property type="match status" value="1"/>
</dbReference>
<proteinExistence type="inferred from homology"/>
<dbReference type="GO" id="GO:0004156">
    <property type="term" value="F:dihydropteroate synthase activity"/>
    <property type="evidence" value="ECO:0007669"/>
    <property type="project" value="UniProtKB-EC"/>
</dbReference>
<dbReference type="PROSITE" id="PS00792">
    <property type="entry name" value="DHPS_1"/>
    <property type="match status" value="1"/>
</dbReference>
<evidence type="ECO:0000256" key="12">
    <source>
        <dbReference type="ARBA" id="ARBA00053449"/>
    </source>
</evidence>
<dbReference type="GO" id="GO:0046656">
    <property type="term" value="P:folic acid biosynthetic process"/>
    <property type="evidence" value="ECO:0007669"/>
    <property type="project" value="UniProtKB-KW"/>
</dbReference>
<gene>
    <name evidence="14" type="primary">folP</name>
    <name evidence="14" type="ORF">H0A61_01182</name>
</gene>
<dbReference type="GO" id="GO:0005829">
    <property type="term" value="C:cytosol"/>
    <property type="evidence" value="ECO:0007669"/>
    <property type="project" value="TreeGrafter"/>
</dbReference>
<comment type="similarity">
    <text evidence="4">Belongs to the DHPS family.</text>
</comment>
<dbReference type="GO" id="GO:0046872">
    <property type="term" value="F:metal ion binding"/>
    <property type="evidence" value="ECO:0007669"/>
    <property type="project" value="UniProtKB-KW"/>
</dbReference>
<name>A0A8A0RN11_9FIRM</name>